<keyword evidence="3" id="KW-1185">Reference proteome</keyword>
<dbReference type="Proteomes" id="UP001165063">
    <property type="component" value="Unassembled WGS sequence"/>
</dbReference>
<proteinExistence type="predicted"/>
<organism evidence="2 3">
    <name type="scientific">Ambrosiozyma monospora</name>
    <name type="common">Yeast</name>
    <name type="synonym">Endomycopsis monosporus</name>
    <dbReference type="NCBI Taxonomy" id="43982"/>
    <lineage>
        <taxon>Eukaryota</taxon>
        <taxon>Fungi</taxon>
        <taxon>Dikarya</taxon>
        <taxon>Ascomycota</taxon>
        <taxon>Saccharomycotina</taxon>
        <taxon>Pichiomycetes</taxon>
        <taxon>Pichiales</taxon>
        <taxon>Pichiaceae</taxon>
        <taxon>Ambrosiozyma</taxon>
    </lineage>
</organism>
<sequence>MYGEATQESDEPTSPPEKILSTEEYVQMHPIFPWEIAAQQRGRSRALAGALANSPPQFLFMSAASSPDTTVSPPRPRVTRVFPDSDIWNVSSPLFSKCSDDELHEDEGAGRFSLGFDSGVDFEKFLEKRDEAENPKIRFRSRSGSRSRSPPDTPIQKQLEDEEQIEERNEFLDDLLNEIVQVKQESHKSTEEIIEDLIKELNGKLEAI</sequence>
<accession>A0A9W6SUY5</accession>
<feature type="region of interest" description="Disordered" evidence="1">
    <location>
        <begin position="133"/>
        <end position="163"/>
    </location>
</feature>
<feature type="region of interest" description="Disordered" evidence="1">
    <location>
        <begin position="1"/>
        <end position="20"/>
    </location>
</feature>
<dbReference type="AlphaFoldDB" id="A0A9W6SUY5"/>
<evidence type="ECO:0000256" key="1">
    <source>
        <dbReference type="SAM" id="MobiDB-lite"/>
    </source>
</evidence>
<evidence type="ECO:0000313" key="2">
    <source>
        <dbReference type="EMBL" id="GME66673.1"/>
    </source>
</evidence>
<name>A0A9W6SUY5_AMBMO</name>
<protein>
    <submittedName>
        <fullName evidence="2">Unnamed protein product</fullName>
    </submittedName>
</protein>
<dbReference type="EMBL" id="BSXU01008502">
    <property type="protein sequence ID" value="GME66673.1"/>
    <property type="molecule type" value="Genomic_DNA"/>
</dbReference>
<evidence type="ECO:0000313" key="3">
    <source>
        <dbReference type="Proteomes" id="UP001165063"/>
    </source>
</evidence>
<reference evidence="2" key="1">
    <citation type="submission" date="2023-04" db="EMBL/GenBank/DDBJ databases">
        <title>Ambrosiozyma monospora NBRC 1965.</title>
        <authorList>
            <person name="Ichikawa N."/>
            <person name="Sato H."/>
            <person name="Tonouchi N."/>
        </authorList>
    </citation>
    <scope>NUCLEOTIDE SEQUENCE</scope>
    <source>
        <strain evidence="2">NBRC 1965</strain>
    </source>
</reference>
<gene>
    <name evidence="2" type="ORF">Amon01_000883100</name>
</gene>
<comment type="caution">
    <text evidence="2">The sequence shown here is derived from an EMBL/GenBank/DDBJ whole genome shotgun (WGS) entry which is preliminary data.</text>
</comment>